<name>A0AA36HDC6_CYLNA</name>
<evidence type="ECO:0000313" key="3">
    <source>
        <dbReference type="Proteomes" id="UP001176961"/>
    </source>
</evidence>
<feature type="compositionally biased region" description="Polar residues" evidence="1">
    <location>
        <begin position="561"/>
        <end position="571"/>
    </location>
</feature>
<organism evidence="2 3">
    <name type="scientific">Cylicocyclus nassatus</name>
    <name type="common">Nematode worm</name>
    <dbReference type="NCBI Taxonomy" id="53992"/>
    <lineage>
        <taxon>Eukaryota</taxon>
        <taxon>Metazoa</taxon>
        <taxon>Ecdysozoa</taxon>
        <taxon>Nematoda</taxon>
        <taxon>Chromadorea</taxon>
        <taxon>Rhabditida</taxon>
        <taxon>Rhabditina</taxon>
        <taxon>Rhabditomorpha</taxon>
        <taxon>Strongyloidea</taxon>
        <taxon>Strongylidae</taxon>
        <taxon>Cylicocyclus</taxon>
    </lineage>
</organism>
<evidence type="ECO:0000313" key="2">
    <source>
        <dbReference type="EMBL" id="CAJ0608597.1"/>
    </source>
</evidence>
<dbReference type="EMBL" id="CATQJL010000316">
    <property type="protein sequence ID" value="CAJ0608597.1"/>
    <property type="molecule type" value="Genomic_DNA"/>
</dbReference>
<comment type="caution">
    <text evidence="2">The sequence shown here is derived from an EMBL/GenBank/DDBJ whole genome shotgun (WGS) entry which is preliminary data.</text>
</comment>
<dbReference type="Proteomes" id="UP001176961">
    <property type="component" value="Unassembled WGS sequence"/>
</dbReference>
<accession>A0AA36HDC6</accession>
<feature type="compositionally biased region" description="Polar residues" evidence="1">
    <location>
        <begin position="507"/>
        <end position="519"/>
    </location>
</feature>
<feature type="region of interest" description="Disordered" evidence="1">
    <location>
        <begin position="504"/>
        <end position="577"/>
    </location>
</feature>
<proteinExistence type="predicted"/>
<evidence type="ECO:0000256" key="1">
    <source>
        <dbReference type="SAM" id="MobiDB-lite"/>
    </source>
</evidence>
<reference evidence="2" key="1">
    <citation type="submission" date="2023-07" db="EMBL/GenBank/DDBJ databases">
        <authorList>
            <consortium name="CYATHOMIX"/>
        </authorList>
    </citation>
    <scope>NUCLEOTIDE SEQUENCE</scope>
    <source>
        <strain evidence="2">N/A</strain>
    </source>
</reference>
<dbReference type="AlphaFoldDB" id="A0AA36HDC6"/>
<feature type="region of interest" description="Disordered" evidence="1">
    <location>
        <begin position="590"/>
        <end position="609"/>
    </location>
</feature>
<gene>
    <name evidence="2" type="ORF">CYNAS_LOCUS20580</name>
</gene>
<keyword evidence="3" id="KW-1185">Reference proteome</keyword>
<feature type="region of interest" description="Disordered" evidence="1">
    <location>
        <begin position="410"/>
        <end position="436"/>
    </location>
</feature>
<protein>
    <submittedName>
        <fullName evidence="2">Uncharacterized protein</fullName>
    </submittedName>
</protein>
<sequence length="635" mass="72258">MLRRFNGCVSVRGDLEFRNITGEKPEFLLKVHEGFARNHILPLGNNASLPLHPDDPMKNQFLVFNRVKALLTPKSVVLIGTEANPRCVIPEIPIIVDQQHIFEYNANRIGLRLINVERASRSSQSYTYSVSTSGEAKATKPVVTFIFFRWEPLALEVNAQEILQLVQYCQDSKSSICLSDRHKEIFSLLHLFYTFVIILETPISLNDAFQLHMARCNGFMIDRMEMLFAMYFLLSWAEKARVIPVNLQQTSLLWRDTYERMATFRSTHPNVVTIHPDHLIDISDDVVMEIARSGGFPPPKFSNRIDAVMTDKFVCRWNARLGETDLKKVRLGEIKAIRSDENEAVLKEEMEELPITSPEEEVNQDDTYMYVNKKYRGNFSDFWEAERKQIESLKRKRGKKSMEIPPDITVSAPIESIGSREQPATPLPQPSQEHISKEDFAKPAKETQIVINALPPFTHSTREPQKVDGFVLEERPQKPEAAFAKLKKVLVNKFKAILGSRAKQSFLRASTPNKSTPTVPSGGRRSRKMGASPLRLPQEPSTRKISSDETLHMFPDISAEPSPQVNVSSSLEGRRPPIWRKINEETNQLKVDDGSCPKQMSSKSYPGTFEKEVKAPPVWRKANSIAAVETKSREK</sequence>
<feature type="compositionally biased region" description="Basic and acidic residues" evidence="1">
    <location>
        <begin position="541"/>
        <end position="551"/>
    </location>
</feature>